<gene>
    <name evidence="1" type="ORF">SPELUC_LOCUS11957</name>
</gene>
<keyword evidence="2" id="KW-1185">Reference proteome</keyword>
<accession>A0ACA9PMM3</accession>
<proteinExistence type="predicted"/>
<comment type="caution">
    <text evidence="1">The sequence shown here is derived from an EMBL/GenBank/DDBJ whole genome shotgun (WGS) entry which is preliminary data.</text>
</comment>
<evidence type="ECO:0000313" key="2">
    <source>
        <dbReference type="Proteomes" id="UP000789366"/>
    </source>
</evidence>
<sequence length="63" mass="7140">LLQLSTVSLIAHLYNTSDRFYYGVKFDICFMLASSSAAFNFVLACVLFYVGRMSIINDEYSPI</sequence>
<reference evidence="1" key="1">
    <citation type="submission" date="2021-06" db="EMBL/GenBank/DDBJ databases">
        <authorList>
            <person name="Kallberg Y."/>
            <person name="Tangrot J."/>
            <person name="Rosling A."/>
        </authorList>
    </citation>
    <scope>NUCLEOTIDE SEQUENCE</scope>
    <source>
        <strain evidence="1">28 12/20/2015</strain>
    </source>
</reference>
<feature type="non-terminal residue" evidence="1">
    <location>
        <position position="1"/>
    </location>
</feature>
<protein>
    <submittedName>
        <fullName evidence="1">7665_t:CDS:1</fullName>
    </submittedName>
</protein>
<evidence type="ECO:0000313" key="1">
    <source>
        <dbReference type="EMBL" id="CAG8713403.1"/>
    </source>
</evidence>
<dbReference type="EMBL" id="CAJVPW010026750">
    <property type="protein sequence ID" value="CAG8713403.1"/>
    <property type="molecule type" value="Genomic_DNA"/>
</dbReference>
<name>A0ACA9PMM3_9GLOM</name>
<dbReference type="Proteomes" id="UP000789366">
    <property type="component" value="Unassembled WGS sequence"/>
</dbReference>
<organism evidence="1 2">
    <name type="scientific">Cetraspora pellucida</name>
    <dbReference type="NCBI Taxonomy" id="1433469"/>
    <lineage>
        <taxon>Eukaryota</taxon>
        <taxon>Fungi</taxon>
        <taxon>Fungi incertae sedis</taxon>
        <taxon>Mucoromycota</taxon>
        <taxon>Glomeromycotina</taxon>
        <taxon>Glomeromycetes</taxon>
        <taxon>Diversisporales</taxon>
        <taxon>Gigasporaceae</taxon>
        <taxon>Cetraspora</taxon>
    </lineage>
</organism>